<protein>
    <submittedName>
        <fullName evidence="1">Uncharacterized protein</fullName>
    </submittedName>
</protein>
<accession>A0A7T3RDZ4</accession>
<dbReference type="AlphaFoldDB" id="A0A7T3RDZ4"/>
<dbReference type="EMBL" id="CP064936">
    <property type="protein sequence ID" value="QQA01358.1"/>
    <property type="molecule type" value="Genomic_DNA"/>
</dbReference>
<reference evidence="1 2" key="1">
    <citation type="submission" date="2020-11" db="EMBL/GenBank/DDBJ databases">
        <title>Treponema Peruensis nv. sp., first commensal Treponema isolated from human feces.</title>
        <authorList>
            <person name="Belkhou C."/>
            <person name="Raes J."/>
        </authorList>
    </citation>
    <scope>NUCLEOTIDE SEQUENCE [LARGE SCALE GENOMIC DNA]</scope>
    <source>
        <strain evidence="1 2">RCC2812</strain>
    </source>
</reference>
<dbReference type="Proteomes" id="UP000595224">
    <property type="component" value="Chromosome"/>
</dbReference>
<name>A0A7T3RDZ4_9SPIR</name>
<evidence type="ECO:0000313" key="2">
    <source>
        <dbReference type="Proteomes" id="UP000595224"/>
    </source>
</evidence>
<proteinExistence type="predicted"/>
<sequence length="47" mass="5476">MEEVMTKELTISKKKLEKLSPDELNDLAETKANFIMQHLLESTEKIQ</sequence>
<organism evidence="1 2">
    <name type="scientific">Treponema peruense</name>
    <dbReference type="NCBI Taxonomy" id="2787628"/>
    <lineage>
        <taxon>Bacteria</taxon>
        <taxon>Pseudomonadati</taxon>
        <taxon>Spirochaetota</taxon>
        <taxon>Spirochaetia</taxon>
        <taxon>Spirochaetales</taxon>
        <taxon>Treponemataceae</taxon>
        <taxon>Treponema</taxon>
    </lineage>
</organism>
<gene>
    <name evidence="1" type="ORF">IWA51_01690</name>
</gene>
<dbReference type="KEGG" id="tper:IWA51_01690"/>
<dbReference type="RefSeq" id="WP_198442899.1">
    <property type="nucleotide sequence ID" value="NZ_CBCSHE010000021.1"/>
</dbReference>
<evidence type="ECO:0000313" key="1">
    <source>
        <dbReference type="EMBL" id="QQA01358.1"/>
    </source>
</evidence>
<keyword evidence="2" id="KW-1185">Reference proteome</keyword>